<evidence type="ECO:0000313" key="3">
    <source>
        <dbReference type="Proteomes" id="UP001151760"/>
    </source>
</evidence>
<keyword evidence="3" id="KW-1185">Reference proteome</keyword>
<feature type="compositionally biased region" description="Basic and acidic residues" evidence="1">
    <location>
        <begin position="46"/>
        <end position="114"/>
    </location>
</feature>
<evidence type="ECO:0000256" key="1">
    <source>
        <dbReference type="SAM" id="MobiDB-lite"/>
    </source>
</evidence>
<reference evidence="2" key="2">
    <citation type="submission" date="2022-01" db="EMBL/GenBank/DDBJ databases">
        <authorList>
            <person name="Yamashiro T."/>
            <person name="Shiraishi A."/>
            <person name="Satake H."/>
            <person name="Nakayama K."/>
        </authorList>
    </citation>
    <scope>NUCLEOTIDE SEQUENCE</scope>
</reference>
<accession>A0ABQ5G9S1</accession>
<gene>
    <name evidence="2" type="ORF">Tco_1031319</name>
</gene>
<protein>
    <submittedName>
        <fullName evidence="2">Uncharacterized protein</fullName>
    </submittedName>
</protein>
<dbReference type="EMBL" id="BQNB010018221">
    <property type="protein sequence ID" value="GJT72033.1"/>
    <property type="molecule type" value="Genomic_DNA"/>
</dbReference>
<organism evidence="2 3">
    <name type="scientific">Tanacetum coccineum</name>
    <dbReference type="NCBI Taxonomy" id="301880"/>
    <lineage>
        <taxon>Eukaryota</taxon>
        <taxon>Viridiplantae</taxon>
        <taxon>Streptophyta</taxon>
        <taxon>Embryophyta</taxon>
        <taxon>Tracheophyta</taxon>
        <taxon>Spermatophyta</taxon>
        <taxon>Magnoliopsida</taxon>
        <taxon>eudicotyledons</taxon>
        <taxon>Gunneridae</taxon>
        <taxon>Pentapetalae</taxon>
        <taxon>asterids</taxon>
        <taxon>campanulids</taxon>
        <taxon>Asterales</taxon>
        <taxon>Asteraceae</taxon>
        <taxon>Asteroideae</taxon>
        <taxon>Anthemideae</taxon>
        <taxon>Anthemidinae</taxon>
        <taxon>Tanacetum</taxon>
    </lineage>
</organism>
<feature type="region of interest" description="Disordered" evidence="1">
    <location>
        <begin position="1"/>
        <end position="114"/>
    </location>
</feature>
<sequence length="114" mass="13034">MGTPTQVCVWSCPNFSAPAGMPFRCVKSKREMEGKGPGGSNQTPTKKQDALVEEARKVAEEAEKKKKANEDAERRRKAMEDKRAVEEQEKKRKAEQDRKNAEDAKRRRNEEAER</sequence>
<dbReference type="Proteomes" id="UP001151760">
    <property type="component" value="Unassembled WGS sequence"/>
</dbReference>
<reference evidence="2" key="1">
    <citation type="journal article" date="2022" name="Int. J. Mol. Sci.">
        <title>Draft Genome of Tanacetum Coccineum: Genomic Comparison of Closely Related Tanacetum-Family Plants.</title>
        <authorList>
            <person name="Yamashiro T."/>
            <person name="Shiraishi A."/>
            <person name="Nakayama K."/>
            <person name="Satake H."/>
        </authorList>
    </citation>
    <scope>NUCLEOTIDE SEQUENCE</scope>
</reference>
<comment type="caution">
    <text evidence="2">The sequence shown here is derived from an EMBL/GenBank/DDBJ whole genome shotgun (WGS) entry which is preliminary data.</text>
</comment>
<proteinExistence type="predicted"/>
<evidence type="ECO:0000313" key="2">
    <source>
        <dbReference type="EMBL" id="GJT72033.1"/>
    </source>
</evidence>
<name>A0ABQ5G9S1_9ASTR</name>